<keyword evidence="4" id="KW-0804">Transcription</keyword>
<keyword evidence="2" id="KW-0805">Transcription regulation</keyword>
<dbReference type="InterPro" id="IPR036388">
    <property type="entry name" value="WH-like_DNA-bd_sf"/>
</dbReference>
<dbReference type="STRING" id="440168.SAMN04487974_10682"/>
<dbReference type="GO" id="GO:0003700">
    <property type="term" value="F:DNA-binding transcription factor activity"/>
    <property type="evidence" value="ECO:0007669"/>
    <property type="project" value="InterPro"/>
</dbReference>
<dbReference type="GO" id="GO:0006351">
    <property type="term" value="P:DNA-templated transcription"/>
    <property type="evidence" value="ECO:0007669"/>
    <property type="project" value="TreeGrafter"/>
</dbReference>
<dbReference type="Pfam" id="PF03466">
    <property type="entry name" value="LysR_substrate"/>
    <property type="match status" value="1"/>
</dbReference>
<dbReference type="Proteomes" id="UP000199495">
    <property type="component" value="Unassembled WGS sequence"/>
</dbReference>
<dbReference type="InterPro" id="IPR005119">
    <property type="entry name" value="LysR_subst-bd"/>
</dbReference>
<keyword evidence="3" id="KW-0238">DNA-binding</keyword>
<evidence type="ECO:0000256" key="1">
    <source>
        <dbReference type="ARBA" id="ARBA00009437"/>
    </source>
</evidence>
<dbReference type="SUPFAM" id="SSF46785">
    <property type="entry name" value="Winged helix' DNA-binding domain"/>
    <property type="match status" value="1"/>
</dbReference>
<keyword evidence="7" id="KW-1185">Reference proteome</keyword>
<dbReference type="InterPro" id="IPR000847">
    <property type="entry name" value="LysR_HTH_N"/>
</dbReference>
<organism evidence="6 7">
    <name type="scientific">Pelagibacterium luteolum</name>
    <dbReference type="NCBI Taxonomy" id="440168"/>
    <lineage>
        <taxon>Bacteria</taxon>
        <taxon>Pseudomonadati</taxon>
        <taxon>Pseudomonadota</taxon>
        <taxon>Alphaproteobacteria</taxon>
        <taxon>Hyphomicrobiales</taxon>
        <taxon>Devosiaceae</taxon>
        <taxon>Pelagibacterium</taxon>
    </lineage>
</organism>
<dbReference type="InterPro" id="IPR036390">
    <property type="entry name" value="WH_DNA-bd_sf"/>
</dbReference>
<protein>
    <submittedName>
        <fullName evidence="6">LysR family transcriptional regulator, glycine cleavage system transcriptional activator</fullName>
    </submittedName>
</protein>
<dbReference type="GO" id="GO:0043565">
    <property type="term" value="F:sequence-specific DNA binding"/>
    <property type="evidence" value="ECO:0007669"/>
    <property type="project" value="TreeGrafter"/>
</dbReference>
<name>A0A1G7WFT3_9HYPH</name>
<dbReference type="CDD" id="cd08432">
    <property type="entry name" value="PBP2_GcdR_TrpI_HvrB_AmpR_like"/>
    <property type="match status" value="1"/>
</dbReference>
<reference evidence="6 7" key="1">
    <citation type="submission" date="2016-10" db="EMBL/GenBank/DDBJ databases">
        <authorList>
            <person name="de Groot N.N."/>
        </authorList>
    </citation>
    <scope>NUCLEOTIDE SEQUENCE [LARGE SCALE GENOMIC DNA]</scope>
    <source>
        <strain evidence="6 7">CGMCC 1.10267</strain>
    </source>
</reference>
<evidence type="ECO:0000313" key="6">
    <source>
        <dbReference type="EMBL" id="SDG70040.1"/>
    </source>
</evidence>
<feature type="domain" description="HTH lysR-type" evidence="5">
    <location>
        <begin position="1"/>
        <end position="43"/>
    </location>
</feature>
<dbReference type="PRINTS" id="PR00039">
    <property type="entry name" value="HTHLYSR"/>
</dbReference>
<dbReference type="Gene3D" id="3.40.190.10">
    <property type="entry name" value="Periplasmic binding protein-like II"/>
    <property type="match status" value="2"/>
</dbReference>
<proteinExistence type="inferred from homology"/>
<evidence type="ECO:0000256" key="3">
    <source>
        <dbReference type="ARBA" id="ARBA00023125"/>
    </source>
</evidence>
<dbReference type="AlphaFoldDB" id="A0A1G7WFT3"/>
<accession>A0A1G7WFT3</accession>
<dbReference type="PROSITE" id="PS50931">
    <property type="entry name" value="HTH_LYSR"/>
    <property type="match status" value="1"/>
</dbReference>
<evidence type="ECO:0000259" key="5">
    <source>
        <dbReference type="PROSITE" id="PS50931"/>
    </source>
</evidence>
<dbReference type="PANTHER" id="PTHR30537:SF26">
    <property type="entry name" value="GLYCINE CLEAVAGE SYSTEM TRANSCRIPTIONAL ACTIVATOR"/>
    <property type="match status" value="1"/>
</dbReference>
<dbReference type="Gene3D" id="1.10.10.10">
    <property type="entry name" value="Winged helix-like DNA-binding domain superfamily/Winged helix DNA-binding domain"/>
    <property type="match status" value="1"/>
</dbReference>
<dbReference type="NCBIfam" id="NF008352">
    <property type="entry name" value="PRK11139.1"/>
    <property type="match status" value="1"/>
</dbReference>
<evidence type="ECO:0000256" key="2">
    <source>
        <dbReference type="ARBA" id="ARBA00023015"/>
    </source>
</evidence>
<dbReference type="SUPFAM" id="SSF53850">
    <property type="entry name" value="Periplasmic binding protein-like II"/>
    <property type="match status" value="1"/>
</dbReference>
<gene>
    <name evidence="6" type="ORF">SAMN04487974_10682</name>
</gene>
<dbReference type="Pfam" id="PF00126">
    <property type="entry name" value="HTH_1"/>
    <property type="match status" value="1"/>
</dbReference>
<dbReference type="PANTHER" id="PTHR30537">
    <property type="entry name" value="HTH-TYPE TRANSCRIPTIONAL REGULATOR"/>
    <property type="match status" value="1"/>
</dbReference>
<comment type="similarity">
    <text evidence="1">Belongs to the LysR transcriptional regulatory family.</text>
</comment>
<evidence type="ECO:0000256" key="4">
    <source>
        <dbReference type="ARBA" id="ARBA00023163"/>
    </source>
</evidence>
<dbReference type="FunFam" id="3.40.190.10:FF:000017">
    <property type="entry name" value="Glycine cleavage system transcriptional activator"/>
    <property type="match status" value="1"/>
</dbReference>
<sequence>MSCTAAAADLFVTQAAVSHQIRALEEFLGVSLFVRRNRKLALTDAGQRYFQAIDGAFAAMRRATREISETSGEKIVRISTLSSFASKWLIPRLHRFQALHPEINPMIATTQRAVDLHREGIDVAIRAGKGVYDGLVSTKLMDDAVFPVCAPSLRAGQTPLETLRGLAEHVLIHDTSLVSPLDGPDWGTWLEAAGLDVKLASRGPGYSDTGMAIQAAIAGQGVALGRRVLVADDLAHGHLVRPFGPDCPTEGSWYFVTTPEAGERPAIAAFLAWLQEEIAIAGL</sequence>
<dbReference type="EMBL" id="FNCS01000006">
    <property type="protein sequence ID" value="SDG70040.1"/>
    <property type="molecule type" value="Genomic_DNA"/>
</dbReference>
<dbReference type="InterPro" id="IPR058163">
    <property type="entry name" value="LysR-type_TF_proteobact-type"/>
</dbReference>
<evidence type="ECO:0000313" key="7">
    <source>
        <dbReference type="Proteomes" id="UP000199495"/>
    </source>
</evidence>